<evidence type="ECO:0000256" key="4">
    <source>
        <dbReference type="ARBA" id="ARBA00022692"/>
    </source>
</evidence>
<evidence type="ECO:0000256" key="3">
    <source>
        <dbReference type="ARBA" id="ARBA00006792"/>
    </source>
</evidence>
<keyword evidence="8" id="KW-0472">Membrane</keyword>
<organism evidence="11">
    <name type="scientific">Lepeophtheirus salmonis</name>
    <name type="common">Salmon louse</name>
    <name type="synonym">Caligus salmonis</name>
    <dbReference type="NCBI Taxonomy" id="72036"/>
    <lineage>
        <taxon>Eukaryota</taxon>
        <taxon>Metazoa</taxon>
        <taxon>Ecdysozoa</taxon>
        <taxon>Arthropoda</taxon>
        <taxon>Crustacea</taxon>
        <taxon>Multicrustacea</taxon>
        <taxon>Hexanauplia</taxon>
        <taxon>Copepoda</taxon>
        <taxon>Siphonostomatoida</taxon>
        <taxon>Caligidae</taxon>
        <taxon>Lepeophtheirus</taxon>
    </lineage>
</organism>
<dbReference type="InterPro" id="IPR007512">
    <property type="entry name" value="Mic10"/>
</dbReference>
<comment type="similarity">
    <text evidence="3 9">Belongs to the MICOS complex subunit Mic10 family.</text>
</comment>
<dbReference type="GO" id="GO:0061617">
    <property type="term" value="C:MICOS complex"/>
    <property type="evidence" value="ECO:0007669"/>
    <property type="project" value="UniProtKB-UniRule"/>
</dbReference>
<evidence type="ECO:0000256" key="8">
    <source>
        <dbReference type="ARBA" id="ARBA00023136"/>
    </source>
</evidence>
<accession>A0A0K2UFM3</accession>
<keyword evidence="6" id="KW-1133">Transmembrane helix</keyword>
<sequence>MAATVKSEEILGERWDRCIADTAVKIGGGLGIGAVASLLLFKRRLWPVIFGIGSGFGMGYSNCNHELNKPFSKPCGSKSPEKKSGCCHGKQ</sequence>
<dbReference type="PANTHER" id="PTHR21304:SF0">
    <property type="entry name" value="MICOS COMPLEX SUBUNIT MIC10"/>
    <property type="match status" value="1"/>
</dbReference>
<comment type="subcellular location">
    <subcellularLocation>
        <location evidence="2 9">Mitochondrion inner membrane</location>
        <topology evidence="2 9">Single-pass membrane protein</topology>
    </subcellularLocation>
</comment>
<evidence type="ECO:0000256" key="7">
    <source>
        <dbReference type="ARBA" id="ARBA00023128"/>
    </source>
</evidence>
<evidence type="ECO:0000256" key="5">
    <source>
        <dbReference type="ARBA" id="ARBA00022792"/>
    </source>
</evidence>
<evidence type="ECO:0000256" key="6">
    <source>
        <dbReference type="ARBA" id="ARBA00022989"/>
    </source>
</evidence>
<evidence type="ECO:0000256" key="1">
    <source>
        <dbReference type="ARBA" id="ARBA00002689"/>
    </source>
</evidence>
<reference evidence="11" key="1">
    <citation type="submission" date="2014-05" db="EMBL/GenBank/DDBJ databases">
        <authorList>
            <person name="Chronopoulou M."/>
        </authorList>
    </citation>
    <scope>NUCLEOTIDE SEQUENCE</scope>
    <source>
        <tissue evidence="11">Whole organism</tissue>
    </source>
</reference>
<name>A0A0K2UFM3_LEPSM</name>
<comment type="subunit">
    <text evidence="9">Component of the mitochondrial contact site and cristae organizing system (MICOS) complex.</text>
</comment>
<dbReference type="EMBL" id="HACA01019697">
    <property type="protein sequence ID" value="CDW37058.1"/>
    <property type="molecule type" value="Transcribed_RNA"/>
</dbReference>
<evidence type="ECO:0000313" key="11">
    <source>
        <dbReference type="EMBL" id="CDW37058.1"/>
    </source>
</evidence>
<dbReference type="PANTHER" id="PTHR21304">
    <property type="entry name" value="MICOS COMPLEX SUBUNIT MIC10"/>
    <property type="match status" value="1"/>
</dbReference>
<dbReference type="Pfam" id="PF04418">
    <property type="entry name" value="DUF543"/>
    <property type="match status" value="1"/>
</dbReference>
<evidence type="ECO:0000256" key="10">
    <source>
        <dbReference type="SAM" id="MobiDB-lite"/>
    </source>
</evidence>
<dbReference type="AlphaFoldDB" id="A0A0K2UFM3"/>
<keyword evidence="7 9" id="KW-0496">Mitochondrion</keyword>
<keyword evidence="5 9" id="KW-0999">Mitochondrion inner membrane</keyword>
<comment type="function">
    <text evidence="1 9">Component of the MICOS complex, a large protein complex of the mitochondrial inner membrane that plays crucial roles in the maintenance of crista junctions, inner membrane architecture, and formation of contact sites to the outer membrane.</text>
</comment>
<dbReference type="OrthoDB" id="1916310at2759"/>
<dbReference type="OMA" id="DEHGRKW"/>
<proteinExistence type="inferred from homology"/>
<keyword evidence="4" id="KW-0812">Transmembrane</keyword>
<evidence type="ECO:0000256" key="2">
    <source>
        <dbReference type="ARBA" id="ARBA00004434"/>
    </source>
</evidence>
<feature type="region of interest" description="Disordered" evidence="10">
    <location>
        <begin position="71"/>
        <end position="91"/>
    </location>
</feature>
<protein>
    <recommendedName>
        <fullName evidence="9">MICOS complex subunit MIC10</fullName>
    </recommendedName>
</protein>
<evidence type="ECO:0000256" key="9">
    <source>
        <dbReference type="RuleBase" id="RU363011"/>
    </source>
</evidence>